<dbReference type="KEGG" id="pste:PSTEL_11595"/>
<keyword evidence="1" id="KW-0812">Transmembrane</keyword>
<evidence type="ECO:0000256" key="1">
    <source>
        <dbReference type="SAM" id="Phobius"/>
    </source>
</evidence>
<accession>A0A089LRT6</accession>
<dbReference type="STRING" id="169760.PSTEL_11595"/>
<keyword evidence="3" id="KW-1185">Reference proteome</keyword>
<feature type="transmembrane region" description="Helical" evidence="1">
    <location>
        <begin position="39"/>
        <end position="59"/>
    </location>
</feature>
<dbReference type="HOGENOM" id="CLU_205932_0_0_9"/>
<keyword evidence="1" id="KW-0472">Membrane</keyword>
<dbReference type="AlphaFoldDB" id="A0A089LRT6"/>
<evidence type="ECO:0000313" key="2">
    <source>
        <dbReference type="EMBL" id="AIQ63627.1"/>
    </source>
</evidence>
<name>A0A089LRT6_9BACL</name>
<dbReference type="Proteomes" id="UP000029507">
    <property type="component" value="Chromosome"/>
</dbReference>
<reference evidence="2 3" key="1">
    <citation type="submission" date="2014-08" db="EMBL/GenBank/DDBJ databases">
        <title>Comparative genomics of the Paenibacillus odorifer group.</title>
        <authorList>
            <person name="den Bakker H.C."/>
            <person name="Tsai Y.-C."/>
            <person name="Martin N."/>
            <person name="Korlach J."/>
            <person name="Wiedmann M."/>
        </authorList>
    </citation>
    <scope>NUCLEOTIDE SEQUENCE [LARGE SCALE GENOMIC DNA]</scope>
    <source>
        <strain evidence="2 3">DSM 14472</strain>
    </source>
</reference>
<feature type="transmembrane region" description="Helical" evidence="1">
    <location>
        <begin position="6"/>
        <end position="27"/>
    </location>
</feature>
<gene>
    <name evidence="2" type="ORF">PSTEL_11595</name>
</gene>
<dbReference type="EMBL" id="CP009286">
    <property type="protein sequence ID" value="AIQ63627.1"/>
    <property type="molecule type" value="Genomic_DNA"/>
</dbReference>
<dbReference type="RefSeq" id="WP_038695309.1">
    <property type="nucleotide sequence ID" value="NZ_CP009286.1"/>
</dbReference>
<keyword evidence="1" id="KW-1133">Transmembrane helix</keyword>
<evidence type="ECO:0000313" key="3">
    <source>
        <dbReference type="Proteomes" id="UP000029507"/>
    </source>
</evidence>
<protein>
    <submittedName>
        <fullName evidence="2">Uncharacterized protein</fullName>
    </submittedName>
</protein>
<organism evidence="2 3">
    <name type="scientific">Paenibacillus stellifer</name>
    <dbReference type="NCBI Taxonomy" id="169760"/>
    <lineage>
        <taxon>Bacteria</taxon>
        <taxon>Bacillati</taxon>
        <taxon>Bacillota</taxon>
        <taxon>Bacilli</taxon>
        <taxon>Bacillales</taxon>
        <taxon>Paenibacillaceae</taxon>
        <taxon>Paenibacillus</taxon>
    </lineage>
</organism>
<proteinExistence type="predicted"/>
<dbReference type="OrthoDB" id="2643649at2"/>
<sequence>MRKSDWLIAALLIGMGIMCMSVSAVSFRSMPMMHIGTGLTRVLLCVGMLALVLLVWSYWRKRR</sequence>